<evidence type="ECO:0000313" key="3">
    <source>
        <dbReference type="Proteomes" id="UP000828390"/>
    </source>
</evidence>
<accession>A0A9D3Y9P3</accession>
<reference evidence="2" key="1">
    <citation type="journal article" date="2019" name="bioRxiv">
        <title>The Genome of the Zebra Mussel, Dreissena polymorpha: A Resource for Invasive Species Research.</title>
        <authorList>
            <person name="McCartney M.A."/>
            <person name="Auch B."/>
            <person name="Kono T."/>
            <person name="Mallez S."/>
            <person name="Zhang Y."/>
            <person name="Obille A."/>
            <person name="Becker A."/>
            <person name="Abrahante J.E."/>
            <person name="Garbe J."/>
            <person name="Badalamenti J.P."/>
            <person name="Herman A."/>
            <person name="Mangelson H."/>
            <person name="Liachko I."/>
            <person name="Sullivan S."/>
            <person name="Sone E.D."/>
            <person name="Koren S."/>
            <person name="Silverstein K.A.T."/>
            <person name="Beckman K.B."/>
            <person name="Gohl D.M."/>
        </authorList>
    </citation>
    <scope>NUCLEOTIDE SEQUENCE</scope>
    <source>
        <strain evidence="2">Duluth1</strain>
        <tissue evidence="2">Whole animal</tissue>
    </source>
</reference>
<proteinExistence type="predicted"/>
<keyword evidence="3" id="KW-1185">Reference proteome</keyword>
<feature type="region of interest" description="Disordered" evidence="1">
    <location>
        <begin position="1"/>
        <end position="21"/>
    </location>
</feature>
<dbReference type="EMBL" id="JAIWYP010000016">
    <property type="protein sequence ID" value="KAH3695221.1"/>
    <property type="molecule type" value="Genomic_DNA"/>
</dbReference>
<evidence type="ECO:0000313" key="2">
    <source>
        <dbReference type="EMBL" id="KAH3695221.1"/>
    </source>
</evidence>
<evidence type="ECO:0000256" key="1">
    <source>
        <dbReference type="SAM" id="MobiDB-lite"/>
    </source>
</evidence>
<dbReference type="AlphaFoldDB" id="A0A9D3Y9P3"/>
<name>A0A9D3Y9P3_DREPO</name>
<sequence length="63" mass="6903">MATAVATGSGVFPPLKPSSPSELISTRLHKPCFLFLQLPVQLHDLISTIRAYGDHCFPKLRTP</sequence>
<gene>
    <name evidence="2" type="ORF">DPMN_082678</name>
</gene>
<dbReference type="Proteomes" id="UP000828390">
    <property type="component" value="Unassembled WGS sequence"/>
</dbReference>
<organism evidence="2 3">
    <name type="scientific">Dreissena polymorpha</name>
    <name type="common">Zebra mussel</name>
    <name type="synonym">Mytilus polymorpha</name>
    <dbReference type="NCBI Taxonomy" id="45954"/>
    <lineage>
        <taxon>Eukaryota</taxon>
        <taxon>Metazoa</taxon>
        <taxon>Spiralia</taxon>
        <taxon>Lophotrochozoa</taxon>
        <taxon>Mollusca</taxon>
        <taxon>Bivalvia</taxon>
        <taxon>Autobranchia</taxon>
        <taxon>Heteroconchia</taxon>
        <taxon>Euheterodonta</taxon>
        <taxon>Imparidentia</taxon>
        <taxon>Neoheterodontei</taxon>
        <taxon>Myida</taxon>
        <taxon>Dreissenoidea</taxon>
        <taxon>Dreissenidae</taxon>
        <taxon>Dreissena</taxon>
    </lineage>
</organism>
<protein>
    <submittedName>
        <fullName evidence="2">Uncharacterized protein</fullName>
    </submittedName>
</protein>
<reference evidence="2" key="2">
    <citation type="submission" date="2020-11" db="EMBL/GenBank/DDBJ databases">
        <authorList>
            <person name="McCartney M.A."/>
            <person name="Auch B."/>
            <person name="Kono T."/>
            <person name="Mallez S."/>
            <person name="Becker A."/>
            <person name="Gohl D.M."/>
            <person name="Silverstein K.A.T."/>
            <person name="Koren S."/>
            <person name="Bechman K.B."/>
            <person name="Herman A."/>
            <person name="Abrahante J.E."/>
            <person name="Garbe J."/>
        </authorList>
    </citation>
    <scope>NUCLEOTIDE SEQUENCE</scope>
    <source>
        <strain evidence="2">Duluth1</strain>
        <tissue evidence="2">Whole animal</tissue>
    </source>
</reference>
<comment type="caution">
    <text evidence="2">The sequence shown here is derived from an EMBL/GenBank/DDBJ whole genome shotgun (WGS) entry which is preliminary data.</text>
</comment>